<dbReference type="GO" id="GO:0042420">
    <property type="term" value="P:dopamine catabolic process"/>
    <property type="evidence" value="ECO:0007669"/>
    <property type="project" value="TreeGrafter"/>
</dbReference>
<evidence type="ECO:0000256" key="2">
    <source>
        <dbReference type="ARBA" id="ARBA00010676"/>
    </source>
</evidence>
<sequence length="498" mass="56695">MWTVGRGVSWQIVVSVVIVGLTWPGVRICAKEVGGVTAPLHRGTAFIENDWKSSVELAKDGAYRLSWKPTEERIVFLVEVRTNGYVGLGFSLDGRMVKADIAVGWVHDKTKRPYLLDCHGGNDNSIPIRDAEQNLDLVNGYQNGTHTVLMFSRLWDTCDREEDLIIGNDTIRVIWSYNDHDDPLDETLFNIHWHGHQQRGSKSLNLRNPIIKRYDSQNKYLDFRMPNISVPRNMGTVYWCKVFKIPRLSVKHHIVGYNPLLDDRDSDLIHHMMLYECHGKATFKMDQYASEKGFLCYTSQMPLETESCITPTVSWAIGSIGEYYPPHVGLPIGNNPKQDTYYMLEIHYDNPTMREIIDSSGVRLHYTDKLRKHDGGIFVTGTIVSPLHIIPPFQTAYRTAGYCDKYCTGAVLPSAGVNSVSVVLHSHSAASKMKLRHFRQGEELAPIVQDDHYDFNYQQSRTLPREITIFPRDELATECTYNTMNRSQPTQAALQNVA</sequence>
<comment type="similarity">
    <text evidence="2">Belongs to the copper type II ascorbate-dependent monooxygenase family.</text>
</comment>
<dbReference type="PRINTS" id="PR00767">
    <property type="entry name" value="DBMONOXGNASE"/>
</dbReference>
<dbReference type="InterPro" id="IPR000945">
    <property type="entry name" value="DBH-like"/>
</dbReference>
<protein>
    <recommendedName>
        <fullName evidence="9">DOMON domain-containing protein</fullName>
    </recommendedName>
</protein>
<feature type="domain" description="DOMON" evidence="9">
    <location>
        <begin position="61"/>
        <end position="178"/>
    </location>
</feature>
<dbReference type="AlphaFoldDB" id="A0AAN9Y114"/>
<evidence type="ECO:0000256" key="7">
    <source>
        <dbReference type="ARBA" id="ARBA00023157"/>
    </source>
</evidence>
<dbReference type="SUPFAM" id="SSF49742">
    <property type="entry name" value="PHM/PNGase F"/>
    <property type="match status" value="2"/>
</dbReference>
<proteinExistence type="inferred from homology"/>
<keyword evidence="5" id="KW-0186">Copper</keyword>
<dbReference type="Pfam" id="PF01082">
    <property type="entry name" value="Cu2_monooxygen"/>
    <property type="match status" value="1"/>
</dbReference>
<dbReference type="InterPro" id="IPR045266">
    <property type="entry name" value="DOH_DOMON"/>
</dbReference>
<dbReference type="GO" id="GO:0042421">
    <property type="term" value="P:norepinephrine biosynthetic process"/>
    <property type="evidence" value="ECO:0007669"/>
    <property type="project" value="TreeGrafter"/>
</dbReference>
<comment type="caution">
    <text evidence="10">The sequence shown here is derived from an EMBL/GenBank/DDBJ whole genome shotgun (WGS) entry which is preliminary data.</text>
</comment>
<evidence type="ECO:0000256" key="4">
    <source>
        <dbReference type="ARBA" id="ARBA00023002"/>
    </source>
</evidence>
<dbReference type="Gene3D" id="2.60.120.310">
    <property type="entry name" value="Copper type II, ascorbate-dependent monooxygenase, N-terminal domain"/>
    <property type="match status" value="1"/>
</dbReference>
<dbReference type="InterPro" id="IPR036939">
    <property type="entry name" value="Cu2_ascorb_mOase_N_sf"/>
</dbReference>
<keyword evidence="4" id="KW-0560">Oxidoreductase</keyword>
<dbReference type="CDD" id="cd09631">
    <property type="entry name" value="DOMON_DOH"/>
    <property type="match status" value="1"/>
</dbReference>
<dbReference type="InterPro" id="IPR000323">
    <property type="entry name" value="Cu2_ascorb_mOase_N"/>
</dbReference>
<evidence type="ECO:0000313" key="10">
    <source>
        <dbReference type="EMBL" id="KAK7576780.1"/>
    </source>
</evidence>
<dbReference type="GO" id="GO:0004500">
    <property type="term" value="F:dopamine beta-monooxygenase activity"/>
    <property type="evidence" value="ECO:0007669"/>
    <property type="project" value="InterPro"/>
</dbReference>
<dbReference type="Pfam" id="PF03712">
    <property type="entry name" value="Cu2_monoox_C"/>
    <property type="match status" value="1"/>
</dbReference>
<evidence type="ECO:0000259" key="9">
    <source>
        <dbReference type="PROSITE" id="PS50836"/>
    </source>
</evidence>
<evidence type="ECO:0000256" key="1">
    <source>
        <dbReference type="ARBA" id="ARBA00001973"/>
    </source>
</evidence>
<organism evidence="10 11">
    <name type="scientific">Parthenolecanium corni</name>
    <dbReference type="NCBI Taxonomy" id="536013"/>
    <lineage>
        <taxon>Eukaryota</taxon>
        <taxon>Metazoa</taxon>
        <taxon>Ecdysozoa</taxon>
        <taxon>Arthropoda</taxon>
        <taxon>Hexapoda</taxon>
        <taxon>Insecta</taxon>
        <taxon>Pterygota</taxon>
        <taxon>Neoptera</taxon>
        <taxon>Paraneoptera</taxon>
        <taxon>Hemiptera</taxon>
        <taxon>Sternorrhyncha</taxon>
        <taxon>Coccoidea</taxon>
        <taxon>Coccidae</taxon>
        <taxon>Parthenolecanium</taxon>
    </lineage>
</organism>
<comment type="cofactor">
    <cofactor evidence="1">
        <name>Cu(2+)</name>
        <dbReference type="ChEBI" id="CHEBI:29036"/>
    </cofactor>
</comment>
<dbReference type="EMBL" id="JBBCAQ010000036">
    <property type="protein sequence ID" value="KAK7576780.1"/>
    <property type="molecule type" value="Genomic_DNA"/>
</dbReference>
<dbReference type="InterPro" id="IPR024548">
    <property type="entry name" value="Cu2_monoox_C"/>
</dbReference>
<dbReference type="PROSITE" id="PS50836">
    <property type="entry name" value="DOMON"/>
    <property type="match status" value="1"/>
</dbReference>
<dbReference type="GO" id="GO:0006589">
    <property type="term" value="P:octopamine biosynthetic process"/>
    <property type="evidence" value="ECO:0007669"/>
    <property type="project" value="TreeGrafter"/>
</dbReference>
<dbReference type="PANTHER" id="PTHR10157">
    <property type="entry name" value="DOPAMINE BETA HYDROXYLASE RELATED"/>
    <property type="match status" value="1"/>
</dbReference>
<evidence type="ECO:0000313" key="11">
    <source>
        <dbReference type="Proteomes" id="UP001367676"/>
    </source>
</evidence>
<keyword evidence="11" id="KW-1185">Reference proteome</keyword>
<dbReference type="SMART" id="SM00664">
    <property type="entry name" value="DoH"/>
    <property type="match status" value="1"/>
</dbReference>
<evidence type="ECO:0000256" key="6">
    <source>
        <dbReference type="ARBA" id="ARBA00023033"/>
    </source>
</evidence>
<keyword evidence="6" id="KW-0503">Monooxygenase</keyword>
<evidence type="ECO:0000256" key="5">
    <source>
        <dbReference type="ARBA" id="ARBA00023008"/>
    </source>
</evidence>
<evidence type="ECO:0000256" key="3">
    <source>
        <dbReference type="ARBA" id="ARBA00022723"/>
    </source>
</evidence>
<keyword evidence="3" id="KW-0479">Metal-binding</keyword>
<dbReference type="InterPro" id="IPR014784">
    <property type="entry name" value="Cu2_ascorb_mOase-like_C"/>
</dbReference>
<dbReference type="Gene3D" id="2.60.120.230">
    <property type="match status" value="1"/>
</dbReference>
<keyword evidence="8" id="KW-0325">Glycoprotein</keyword>
<reference evidence="10 11" key="1">
    <citation type="submission" date="2024-03" db="EMBL/GenBank/DDBJ databases">
        <title>Adaptation during the transition from Ophiocordyceps entomopathogen to insect associate is accompanied by gene loss and intensified selection.</title>
        <authorList>
            <person name="Ward C.M."/>
            <person name="Onetto C.A."/>
            <person name="Borneman A.R."/>
        </authorList>
    </citation>
    <scope>NUCLEOTIDE SEQUENCE [LARGE SCALE GENOMIC DNA]</scope>
    <source>
        <strain evidence="10">AWRI1</strain>
        <tissue evidence="10">Single Adult Female</tissue>
    </source>
</reference>
<gene>
    <name evidence="10" type="ORF">V9T40_013066</name>
</gene>
<dbReference type="Pfam" id="PF03351">
    <property type="entry name" value="DOMON"/>
    <property type="match status" value="1"/>
</dbReference>
<dbReference type="PANTHER" id="PTHR10157:SF23">
    <property type="entry name" value="MOXD1 HOMOLOG 1"/>
    <property type="match status" value="1"/>
</dbReference>
<dbReference type="InterPro" id="IPR005018">
    <property type="entry name" value="DOMON_domain"/>
</dbReference>
<dbReference type="Proteomes" id="UP001367676">
    <property type="component" value="Unassembled WGS sequence"/>
</dbReference>
<dbReference type="InterPro" id="IPR028460">
    <property type="entry name" value="Tbh/DBH"/>
</dbReference>
<dbReference type="GO" id="GO:0005507">
    <property type="term" value="F:copper ion binding"/>
    <property type="evidence" value="ECO:0007669"/>
    <property type="project" value="InterPro"/>
</dbReference>
<accession>A0AAN9Y114</accession>
<evidence type="ECO:0000256" key="8">
    <source>
        <dbReference type="ARBA" id="ARBA00023180"/>
    </source>
</evidence>
<keyword evidence="7" id="KW-1015">Disulfide bond</keyword>
<dbReference type="SUPFAM" id="SSF49344">
    <property type="entry name" value="CBD9-like"/>
    <property type="match status" value="1"/>
</dbReference>
<dbReference type="InterPro" id="IPR008977">
    <property type="entry name" value="PHM/PNGase_F_dom_sf"/>
</dbReference>
<dbReference type="GO" id="GO:0005615">
    <property type="term" value="C:extracellular space"/>
    <property type="evidence" value="ECO:0007669"/>
    <property type="project" value="TreeGrafter"/>
</dbReference>
<dbReference type="FunFam" id="2.60.120.310:FF:000004">
    <property type="entry name" value="DBH-like monooxygenase protein 1"/>
    <property type="match status" value="1"/>
</dbReference>
<dbReference type="GO" id="GO:0030667">
    <property type="term" value="C:secretory granule membrane"/>
    <property type="evidence" value="ECO:0007669"/>
    <property type="project" value="TreeGrafter"/>
</dbReference>
<name>A0AAN9Y114_9HEMI</name>